<dbReference type="InterPro" id="IPR022357">
    <property type="entry name" value="MIP_CS"/>
</dbReference>
<keyword evidence="3 7" id="KW-0813">Transport</keyword>
<gene>
    <name evidence="9" type="ORF">PIBRA_LOCUS11602</name>
</gene>
<protein>
    <recommendedName>
        <fullName evidence="11">Aquaporin</fullName>
    </recommendedName>
</protein>
<dbReference type="GO" id="GO:0015267">
    <property type="term" value="F:channel activity"/>
    <property type="evidence" value="ECO:0007669"/>
    <property type="project" value="InterPro"/>
</dbReference>
<feature type="transmembrane region" description="Helical" evidence="8">
    <location>
        <begin position="35"/>
        <end position="54"/>
    </location>
</feature>
<keyword evidence="5 8" id="KW-1133">Transmembrane helix</keyword>
<organism evidence="9 10">
    <name type="scientific">Pieris brassicae</name>
    <name type="common">White butterfly</name>
    <name type="synonym">Large white butterfly</name>
    <dbReference type="NCBI Taxonomy" id="7116"/>
    <lineage>
        <taxon>Eukaryota</taxon>
        <taxon>Metazoa</taxon>
        <taxon>Ecdysozoa</taxon>
        <taxon>Arthropoda</taxon>
        <taxon>Hexapoda</taxon>
        <taxon>Insecta</taxon>
        <taxon>Pterygota</taxon>
        <taxon>Neoptera</taxon>
        <taxon>Endopterygota</taxon>
        <taxon>Lepidoptera</taxon>
        <taxon>Glossata</taxon>
        <taxon>Ditrysia</taxon>
        <taxon>Papilionoidea</taxon>
        <taxon>Pieridae</taxon>
        <taxon>Pierinae</taxon>
        <taxon>Pieris</taxon>
    </lineage>
</organism>
<dbReference type="InterPro" id="IPR034294">
    <property type="entry name" value="Aquaporin_transptr"/>
</dbReference>
<dbReference type="Proteomes" id="UP001152562">
    <property type="component" value="Unassembled WGS sequence"/>
</dbReference>
<dbReference type="PANTHER" id="PTHR19139:SF270">
    <property type="entry name" value="ENTOMOGLYCEROPORIN 1-RELATED"/>
    <property type="match status" value="1"/>
</dbReference>
<evidence type="ECO:0000313" key="9">
    <source>
        <dbReference type="EMBL" id="CAH4035548.1"/>
    </source>
</evidence>
<keyword evidence="4 7" id="KW-0812">Transmembrane</keyword>
<dbReference type="GO" id="GO:0005886">
    <property type="term" value="C:plasma membrane"/>
    <property type="evidence" value="ECO:0007669"/>
    <property type="project" value="TreeGrafter"/>
</dbReference>
<reference evidence="9" key="1">
    <citation type="submission" date="2022-05" db="EMBL/GenBank/DDBJ databases">
        <authorList>
            <person name="Okamura Y."/>
        </authorList>
    </citation>
    <scope>NUCLEOTIDE SEQUENCE</scope>
</reference>
<evidence type="ECO:0000256" key="7">
    <source>
        <dbReference type="RuleBase" id="RU000477"/>
    </source>
</evidence>
<keyword evidence="10" id="KW-1185">Reference proteome</keyword>
<evidence type="ECO:0000256" key="2">
    <source>
        <dbReference type="ARBA" id="ARBA00006175"/>
    </source>
</evidence>
<accession>A0A9P0XHZ0</accession>
<evidence type="ECO:0000256" key="6">
    <source>
        <dbReference type="ARBA" id="ARBA00023136"/>
    </source>
</evidence>
<dbReference type="InterPro" id="IPR023271">
    <property type="entry name" value="Aquaporin-like"/>
</dbReference>
<keyword evidence="6 8" id="KW-0472">Membrane</keyword>
<comment type="subcellular location">
    <subcellularLocation>
        <location evidence="1">Membrane</location>
        <topology evidence="1">Multi-pass membrane protein</topology>
    </subcellularLocation>
</comment>
<dbReference type="AlphaFoldDB" id="A0A9P0XHZ0"/>
<feature type="transmembrane region" description="Helical" evidence="8">
    <location>
        <begin position="185"/>
        <end position="206"/>
    </location>
</feature>
<comment type="similarity">
    <text evidence="2 7">Belongs to the MIP/aquaporin (TC 1.A.8) family.</text>
</comment>
<evidence type="ECO:0000256" key="4">
    <source>
        <dbReference type="ARBA" id="ARBA00022692"/>
    </source>
</evidence>
<dbReference type="Gene3D" id="1.20.1080.10">
    <property type="entry name" value="Glycerol uptake facilitator protein"/>
    <property type="match status" value="1"/>
</dbReference>
<evidence type="ECO:0000256" key="8">
    <source>
        <dbReference type="SAM" id="Phobius"/>
    </source>
</evidence>
<sequence>MTNGTHVVNVIGNITNEKLKNSSVVQWWNVQWKPILAEFVSTFLLIFLGCMSCIPLDGLAGQQSLYVSIGFGLIVLFNITAFGHISGAHMNPSVTLTAMIWGKTSIGLGIGYVIAQCLGSIVGYGLLIIVSPLGLIPGAICATQPRVDMHPYQALIVEIILSSALGFINCAVWDPINKDKDEANSLKFGFTIAAFSIAGGPLTGASMNPARTLGPSLWTNNWNAHWVYWVGPLIGGAFAGVFYKLIWFKREKDGL</sequence>
<dbReference type="EMBL" id="CALOZG010000042">
    <property type="protein sequence ID" value="CAH4035548.1"/>
    <property type="molecule type" value="Genomic_DNA"/>
</dbReference>
<proteinExistence type="inferred from homology"/>
<evidence type="ECO:0000313" key="10">
    <source>
        <dbReference type="Proteomes" id="UP001152562"/>
    </source>
</evidence>
<dbReference type="PRINTS" id="PR00783">
    <property type="entry name" value="MINTRINSICP"/>
</dbReference>
<dbReference type="SUPFAM" id="SSF81338">
    <property type="entry name" value="Aquaporin-like"/>
    <property type="match status" value="1"/>
</dbReference>
<dbReference type="Pfam" id="PF00230">
    <property type="entry name" value="MIP"/>
    <property type="match status" value="1"/>
</dbReference>
<dbReference type="PANTHER" id="PTHR19139">
    <property type="entry name" value="AQUAPORIN TRANSPORTER"/>
    <property type="match status" value="1"/>
</dbReference>
<feature type="transmembrane region" description="Helical" evidence="8">
    <location>
        <begin position="152"/>
        <end position="173"/>
    </location>
</feature>
<evidence type="ECO:0000256" key="1">
    <source>
        <dbReference type="ARBA" id="ARBA00004141"/>
    </source>
</evidence>
<feature type="transmembrane region" description="Helical" evidence="8">
    <location>
        <begin position="226"/>
        <end position="246"/>
    </location>
</feature>
<feature type="transmembrane region" description="Helical" evidence="8">
    <location>
        <begin position="66"/>
        <end position="87"/>
    </location>
</feature>
<comment type="caution">
    <text evidence="9">The sequence shown here is derived from an EMBL/GenBank/DDBJ whole genome shotgun (WGS) entry which is preliminary data.</text>
</comment>
<evidence type="ECO:0000256" key="3">
    <source>
        <dbReference type="ARBA" id="ARBA00022448"/>
    </source>
</evidence>
<dbReference type="PROSITE" id="PS00221">
    <property type="entry name" value="MIP"/>
    <property type="match status" value="1"/>
</dbReference>
<dbReference type="InterPro" id="IPR000425">
    <property type="entry name" value="MIP"/>
</dbReference>
<evidence type="ECO:0000256" key="5">
    <source>
        <dbReference type="ARBA" id="ARBA00022989"/>
    </source>
</evidence>
<name>A0A9P0XHZ0_PIEBR</name>
<evidence type="ECO:0008006" key="11">
    <source>
        <dbReference type="Google" id="ProtNLM"/>
    </source>
</evidence>